<dbReference type="AlphaFoldDB" id="A0AAV6P6G1"/>
<evidence type="ECO:0000313" key="3">
    <source>
        <dbReference type="Proteomes" id="UP000685013"/>
    </source>
</evidence>
<feature type="non-terminal residue" evidence="2">
    <location>
        <position position="1"/>
    </location>
</feature>
<dbReference type="Proteomes" id="UP000685013">
    <property type="component" value="Chromosome 1"/>
</dbReference>
<gene>
    <name evidence="2" type="ORF">SDJN03_00689</name>
</gene>
<protein>
    <submittedName>
        <fullName evidence="2">Uncharacterized protein</fullName>
    </submittedName>
</protein>
<reference evidence="2 3" key="1">
    <citation type="journal article" date="2021" name="Hortic Res">
        <title>The domestication of Cucurbita argyrosperma as revealed by the genome of its wild relative.</title>
        <authorList>
            <person name="Barrera-Redondo J."/>
            <person name="Sanchez-de la Vega G."/>
            <person name="Aguirre-Liguori J.A."/>
            <person name="Castellanos-Morales G."/>
            <person name="Gutierrez-Guerrero Y.T."/>
            <person name="Aguirre-Dugua X."/>
            <person name="Aguirre-Planter E."/>
            <person name="Tenaillon M.I."/>
            <person name="Lira-Saade R."/>
            <person name="Eguiarte L.E."/>
        </authorList>
    </citation>
    <scope>NUCLEOTIDE SEQUENCE [LARGE SCALE GENOMIC DNA]</scope>
    <source>
        <strain evidence="2">JBR-2021</strain>
    </source>
</reference>
<name>A0AAV6P6G1_9ROSI</name>
<accession>A0AAV6P6G1</accession>
<organism evidence="2 3">
    <name type="scientific">Cucurbita argyrosperma subsp. sororia</name>
    <dbReference type="NCBI Taxonomy" id="37648"/>
    <lineage>
        <taxon>Eukaryota</taxon>
        <taxon>Viridiplantae</taxon>
        <taxon>Streptophyta</taxon>
        <taxon>Embryophyta</taxon>
        <taxon>Tracheophyta</taxon>
        <taxon>Spermatophyta</taxon>
        <taxon>Magnoliopsida</taxon>
        <taxon>eudicotyledons</taxon>
        <taxon>Gunneridae</taxon>
        <taxon>Pentapetalae</taxon>
        <taxon>rosids</taxon>
        <taxon>fabids</taxon>
        <taxon>Cucurbitales</taxon>
        <taxon>Cucurbitaceae</taxon>
        <taxon>Cucurbiteae</taxon>
        <taxon>Cucurbita</taxon>
    </lineage>
</organism>
<feature type="region of interest" description="Disordered" evidence="1">
    <location>
        <begin position="99"/>
        <end position="119"/>
    </location>
</feature>
<comment type="caution">
    <text evidence="2">The sequence shown here is derived from an EMBL/GenBank/DDBJ whole genome shotgun (WGS) entry which is preliminary data.</text>
</comment>
<feature type="compositionally biased region" description="Basic and acidic residues" evidence="1">
    <location>
        <begin position="99"/>
        <end position="109"/>
    </location>
</feature>
<keyword evidence="3" id="KW-1185">Reference proteome</keyword>
<dbReference type="EMBL" id="JAGKQH010000001">
    <property type="protein sequence ID" value="KAG6607347.1"/>
    <property type="molecule type" value="Genomic_DNA"/>
</dbReference>
<feature type="region of interest" description="Disordered" evidence="1">
    <location>
        <begin position="70"/>
        <end position="89"/>
    </location>
</feature>
<proteinExistence type="predicted"/>
<evidence type="ECO:0000256" key="1">
    <source>
        <dbReference type="SAM" id="MobiDB-lite"/>
    </source>
</evidence>
<evidence type="ECO:0000313" key="2">
    <source>
        <dbReference type="EMBL" id="KAG6607347.1"/>
    </source>
</evidence>
<sequence>MEMRLPRAATRTASPAISAAGFGLLQDNDIDVGVRESGGVGGGEVFGRLPMVGTSRNQEINTATSEVRLRGEKGETAEEGVVIGGGSGEDVTRIGVEDLAGEERRRESLDMTVKMNHSD</sequence>